<evidence type="ECO:0000313" key="2">
    <source>
        <dbReference type="Proteomes" id="UP000886595"/>
    </source>
</evidence>
<organism evidence="1 2">
    <name type="scientific">Brassica carinata</name>
    <name type="common">Ethiopian mustard</name>
    <name type="synonym">Abyssinian cabbage</name>
    <dbReference type="NCBI Taxonomy" id="52824"/>
    <lineage>
        <taxon>Eukaryota</taxon>
        <taxon>Viridiplantae</taxon>
        <taxon>Streptophyta</taxon>
        <taxon>Embryophyta</taxon>
        <taxon>Tracheophyta</taxon>
        <taxon>Spermatophyta</taxon>
        <taxon>Magnoliopsida</taxon>
        <taxon>eudicotyledons</taxon>
        <taxon>Gunneridae</taxon>
        <taxon>Pentapetalae</taxon>
        <taxon>rosids</taxon>
        <taxon>malvids</taxon>
        <taxon>Brassicales</taxon>
        <taxon>Brassicaceae</taxon>
        <taxon>Brassiceae</taxon>
        <taxon>Brassica</taxon>
    </lineage>
</organism>
<dbReference type="Proteomes" id="UP000886595">
    <property type="component" value="Unassembled WGS sequence"/>
</dbReference>
<proteinExistence type="predicted"/>
<dbReference type="AlphaFoldDB" id="A0A8X7RF46"/>
<evidence type="ECO:0000313" key="1">
    <source>
        <dbReference type="EMBL" id="KAG2288004.1"/>
    </source>
</evidence>
<protein>
    <submittedName>
        <fullName evidence="1">Uncharacterized protein</fullName>
    </submittedName>
</protein>
<reference evidence="1 2" key="1">
    <citation type="submission" date="2020-02" db="EMBL/GenBank/DDBJ databases">
        <authorList>
            <person name="Ma Q."/>
            <person name="Huang Y."/>
            <person name="Song X."/>
            <person name="Pei D."/>
        </authorList>
    </citation>
    <scope>NUCLEOTIDE SEQUENCE [LARGE SCALE GENOMIC DNA]</scope>
    <source>
        <strain evidence="1">Sxm20200214</strain>
        <tissue evidence="1">Leaf</tissue>
    </source>
</reference>
<accession>A0A8X7RF46</accession>
<gene>
    <name evidence="1" type="ORF">Bca52824_047608</name>
</gene>
<comment type="caution">
    <text evidence="1">The sequence shown here is derived from an EMBL/GenBank/DDBJ whole genome shotgun (WGS) entry which is preliminary data.</text>
</comment>
<name>A0A8X7RF46_BRACI</name>
<keyword evidence="2" id="KW-1185">Reference proteome</keyword>
<dbReference type="EMBL" id="JAAMPC010000010">
    <property type="protein sequence ID" value="KAG2288004.1"/>
    <property type="molecule type" value="Genomic_DNA"/>
</dbReference>
<sequence>MKPRYHFEKETKRCNKLARVTGINVIFTEEVKALDHDDPDAAVESLQDEPERTSYGDGAEHRDVILLLGVCVPAEFCRGPEIALSVEMTSPFGIHALVRHGGSRVIGSKISVPLNGLVKHDAPMDRLVSEFYNEVKLVVVLGVTRTLRSQKTFSSYEDVITVSVFDFFSLSHEDMDVITVSRSSASNARPALV</sequence>